<evidence type="ECO:0000313" key="2">
    <source>
        <dbReference type="Ensembl" id="ENSXCOP00000018717.1"/>
    </source>
</evidence>
<organism evidence="2 3">
    <name type="scientific">Xiphophorus couchianus</name>
    <name type="common">Monterrey platyfish</name>
    <dbReference type="NCBI Taxonomy" id="32473"/>
    <lineage>
        <taxon>Eukaryota</taxon>
        <taxon>Metazoa</taxon>
        <taxon>Chordata</taxon>
        <taxon>Craniata</taxon>
        <taxon>Vertebrata</taxon>
        <taxon>Euteleostomi</taxon>
        <taxon>Actinopterygii</taxon>
        <taxon>Neopterygii</taxon>
        <taxon>Teleostei</taxon>
        <taxon>Neoteleostei</taxon>
        <taxon>Acanthomorphata</taxon>
        <taxon>Ovalentaria</taxon>
        <taxon>Atherinomorphae</taxon>
        <taxon>Cyprinodontiformes</taxon>
        <taxon>Poeciliidae</taxon>
        <taxon>Poeciliinae</taxon>
        <taxon>Xiphophorus</taxon>
    </lineage>
</organism>
<feature type="signal peptide" evidence="1">
    <location>
        <begin position="1"/>
        <end position="20"/>
    </location>
</feature>
<dbReference type="GO" id="GO:0031146">
    <property type="term" value="P:SCF-dependent proteasomal ubiquitin-dependent protein catabolic process"/>
    <property type="evidence" value="ECO:0007669"/>
    <property type="project" value="TreeGrafter"/>
</dbReference>
<evidence type="ECO:0008006" key="4">
    <source>
        <dbReference type="Google" id="ProtNLM"/>
    </source>
</evidence>
<dbReference type="InterPro" id="IPR052301">
    <property type="entry name" value="SCF_F-box/WD-repeat"/>
</dbReference>
<dbReference type="PANTHER" id="PTHR14381">
    <property type="entry name" value="DACTYLIN"/>
    <property type="match status" value="1"/>
</dbReference>
<name>A0A3B5M5K1_9TELE</name>
<keyword evidence="1" id="KW-0732">Signal</keyword>
<dbReference type="GeneTree" id="ENSGT01110000271773"/>
<dbReference type="AlphaFoldDB" id="A0A3B5M5K1"/>
<evidence type="ECO:0000313" key="3">
    <source>
        <dbReference type="Proteomes" id="UP000261380"/>
    </source>
</evidence>
<protein>
    <recommendedName>
        <fullName evidence="4">Secreted protein</fullName>
    </recommendedName>
</protein>
<dbReference type="GO" id="GO:0019005">
    <property type="term" value="C:SCF ubiquitin ligase complex"/>
    <property type="evidence" value="ECO:0007669"/>
    <property type="project" value="TreeGrafter"/>
</dbReference>
<accession>A0A3B5M5K1</accession>
<dbReference type="STRING" id="32473.ENSXCOP00000018717"/>
<sequence length="192" mass="22559">MSKAWTVCFLGFFFLKLKLALRFSTSNMARNAFEINCIFYKYRNRTMLYNHLALQLSTFYKNELMFSCFCLCRYPNVPLKERVKTAQNWYHGFCKKWTLLKWKTKLLPWLQLDGNVLYLSQAAKIGAYSLSRDSRRLQRIPLENFSGHKGDVCRFVLTDSHLISGGRSRNTYFFSAGLSPFHPIQPHLFPPT</sequence>
<proteinExistence type="predicted"/>
<dbReference type="PANTHER" id="PTHR14381:SF1">
    <property type="entry name" value="F-BOX_WD REPEAT-CONTAINING PROTEIN 4"/>
    <property type="match status" value="1"/>
</dbReference>
<reference evidence="2" key="1">
    <citation type="submission" date="2025-08" db="UniProtKB">
        <authorList>
            <consortium name="Ensembl"/>
        </authorList>
    </citation>
    <scope>IDENTIFICATION</scope>
</reference>
<dbReference type="Ensembl" id="ENSXCOT00000018953.1">
    <property type="protein sequence ID" value="ENSXCOP00000018717.1"/>
    <property type="gene ID" value="ENSXCOG00000014090.1"/>
</dbReference>
<feature type="chain" id="PRO_5017333288" description="Secreted protein" evidence="1">
    <location>
        <begin position="21"/>
        <end position="192"/>
    </location>
</feature>
<dbReference type="Proteomes" id="UP000261380">
    <property type="component" value="Unplaced"/>
</dbReference>
<keyword evidence="3" id="KW-1185">Reference proteome</keyword>
<evidence type="ECO:0000256" key="1">
    <source>
        <dbReference type="SAM" id="SignalP"/>
    </source>
</evidence>
<reference evidence="2" key="2">
    <citation type="submission" date="2025-09" db="UniProtKB">
        <authorList>
            <consortium name="Ensembl"/>
        </authorList>
    </citation>
    <scope>IDENTIFICATION</scope>
</reference>